<keyword evidence="2" id="KW-0067">ATP-binding</keyword>
<feature type="region of interest" description="Disordered" evidence="3">
    <location>
        <begin position="328"/>
        <end position="421"/>
    </location>
</feature>
<dbReference type="SMART" id="SM00382">
    <property type="entry name" value="AAA"/>
    <property type="match status" value="1"/>
</dbReference>
<protein>
    <recommendedName>
        <fullName evidence="4">R3H domain-containing protein</fullName>
    </recommendedName>
</protein>
<dbReference type="SUPFAM" id="SSF82708">
    <property type="entry name" value="R3H domain"/>
    <property type="match status" value="1"/>
</dbReference>
<dbReference type="InterPro" id="IPR001374">
    <property type="entry name" value="R3H_dom"/>
</dbReference>
<dbReference type="PANTHER" id="PTHR20953:SF3">
    <property type="entry name" value="P-LOOP CONTAINING NUCLEOSIDE TRIPHOSPHATE HYDROLASES SUPERFAMILY PROTEIN"/>
    <property type="match status" value="1"/>
</dbReference>
<dbReference type="CDD" id="cd00009">
    <property type="entry name" value="AAA"/>
    <property type="match status" value="1"/>
</dbReference>
<dbReference type="InterPro" id="IPR003593">
    <property type="entry name" value="AAA+_ATPase"/>
</dbReference>
<evidence type="ECO:0000256" key="3">
    <source>
        <dbReference type="SAM" id="MobiDB-lite"/>
    </source>
</evidence>
<proteinExistence type="predicted"/>
<evidence type="ECO:0000256" key="1">
    <source>
        <dbReference type="ARBA" id="ARBA00022741"/>
    </source>
</evidence>
<dbReference type="PROSITE" id="PS51061">
    <property type="entry name" value="R3H"/>
    <property type="match status" value="1"/>
</dbReference>
<accession>A0A160T073</accession>
<organism evidence="5 6">
    <name type="scientific">Candidatus Promineifilum breve</name>
    <dbReference type="NCBI Taxonomy" id="1806508"/>
    <lineage>
        <taxon>Bacteria</taxon>
        <taxon>Bacillati</taxon>
        <taxon>Chloroflexota</taxon>
        <taxon>Ardenticatenia</taxon>
        <taxon>Candidatus Promineifilales</taxon>
        <taxon>Candidatus Promineifilaceae</taxon>
        <taxon>Candidatus Promineifilum</taxon>
    </lineage>
</organism>
<evidence type="ECO:0000259" key="4">
    <source>
        <dbReference type="PROSITE" id="PS51061"/>
    </source>
</evidence>
<name>A0A160T073_9CHLR</name>
<dbReference type="PANTHER" id="PTHR20953">
    <property type="entry name" value="KINASE-RELATED"/>
    <property type="match status" value="1"/>
</dbReference>
<dbReference type="SMART" id="SM00393">
    <property type="entry name" value="R3H"/>
    <property type="match status" value="1"/>
</dbReference>
<reference evidence="5" key="1">
    <citation type="submission" date="2016-01" db="EMBL/GenBank/DDBJ databases">
        <authorList>
            <person name="Mcilroy J.S."/>
            <person name="Karst M S."/>
            <person name="Albertsen M."/>
        </authorList>
    </citation>
    <scope>NUCLEOTIDE SEQUENCE</scope>
    <source>
        <strain evidence="5">Cfx-K</strain>
    </source>
</reference>
<keyword evidence="6" id="KW-1185">Reference proteome</keyword>
<dbReference type="GO" id="GO:0003676">
    <property type="term" value="F:nucleic acid binding"/>
    <property type="evidence" value="ECO:0007669"/>
    <property type="project" value="UniProtKB-UniRule"/>
</dbReference>
<dbReference type="InterPro" id="IPR045735">
    <property type="entry name" value="Spore_III_AA_AAA+_ATPase"/>
</dbReference>
<dbReference type="Proteomes" id="UP000215027">
    <property type="component" value="Chromosome I"/>
</dbReference>
<dbReference type="InterPro" id="IPR027417">
    <property type="entry name" value="P-loop_NTPase"/>
</dbReference>
<dbReference type="Pfam" id="PF01424">
    <property type="entry name" value="R3H"/>
    <property type="match status" value="1"/>
</dbReference>
<feature type="compositionally biased region" description="Gly residues" evidence="3">
    <location>
        <begin position="410"/>
        <end position="421"/>
    </location>
</feature>
<dbReference type="InterPro" id="IPR036867">
    <property type="entry name" value="R3H_dom_sf"/>
</dbReference>
<dbReference type="OrthoDB" id="9768243at2"/>
<evidence type="ECO:0000313" key="6">
    <source>
        <dbReference type="Proteomes" id="UP000215027"/>
    </source>
</evidence>
<dbReference type="KEGG" id="pbf:CFX0092_A0561"/>
<feature type="domain" description="R3H" evidence="4">
    <location>
        <begin position="511"/>
        <end position="576"/>
    </location>
</feature>
<sequence>MDSIQSHEDLRNLLAVLPDSIRSNVEANGHEDELLEIVMDLGRVPTARYVDGERVLRESEVTHEEIERVVAGIGDFDDDNRAGIARTLHRISGIRNRREQVVGLTLRIGRAVYGTITIIEDIINQGHSILILGRPGVGKTTMLREMARILAETKRVIIVDTSNEIGGDGDIPHPAVGRARRMQVPRPAHQHETMIEAVENHNPEVIVIDEIGREREAEAARTINERGVQLIGTAHGNTLENLLLNPTLSDLVGGIESVTLSDEEARRRGTQKTVLERRAPPTFDVLIELQDRRRLLVHNDVTTSVDAMLRGEPVQVELRHTDDAGQIHSERQSLVVTSAAVTGRRNPLGAARQGQGRGGREMRSLGETAMPRPEDSGRLPAIFPPAREPRSSGPDAAESRNPGRPTPAGDSGGNGADGGNGGRRVRVFAYGVARNRLYQAAKHLGVKLTIAETLEEADVLVTLKSYYRKRRRLINDAEQHNVSVYVLRANTVSQMERFLVEALGLEVASTADPFETAIAETEQAIAQVRSGQPSMDLRPVGAAIRRYQHEMVRQANLVSHSYGREPFRHVRVFNTARND</sequence>
<gene>
    <name evidence="5" type="ORF">CFX0092_A0561</name>
</gene>
<dbReference type="Pfam" id="PF25516">
    <property type="entry name" value="PTPase"/>
    <property type="match status" value="1"/>
</dbReference>
<dbReference type="Pfam" id="PF19568">
    <property type="entry name" value="Spore_III_AA"/>
    <property type="match status" value="1"/>
</dbReference>
<dbReference type="AlphaFoldDB" id="A0A160T073"/>
<dbReference type="EMBL" id="LN890655">
    <property type="protein sequence ID" value="CUS02439.2"/>
    <property type="molecule type" value="Genomic_DNA"/>
</dbReference>
<dbReference type="SUPFAM" id="SSF52540">
    <property type="entry name" value="P-loop containing nucleoside triphosphate hydrolases"/>
    <property type="match status" value="1"/>
</dbReference>
<evidence type="ECO:0000256" key="2">
    <source>
        <dbReference type="ARBA" id="ARBA00022840"/>
    </source>
</evidence>
<keyword evidence="1" id="KW-0547">Nucleotide-binding</keyword>
<dbReference type="GO" id="GO:0005524">
    <property type="term" value="F:ATP binding"/>
    <property type="evidence" value="ECO:0007669"/>
    <property type="project" value="UniProtKB-KW"/>
</dbReference>
<dbReference type="Gene3D" id="3.40.50.300">
    <property type="entry name" value="P-loop containing nucleotide triphosphate hydrolases"/>
    <property type="match status" value="1"/>
</dbReference>
<dbReference type="InterPro" id="IPR058670">
    <property type="entry name" value="PTPase_dom"/>
</dbReference>
<dbReference type="RefSeq" id="WP_095042051.1">
    <property type="nucleotide sequence ID" value="NZ_LN890655.1"/>
</dbReference>
<evidence type="ECO:0000313" key="5">
    <source>
        <dbReference type="EMBL" id="CUS02439.2"/>
    </source>
</evidence>